<dbReference type="InterPro" id="IPR001647">
    <property type="entry name" value="HTH_TetR"/>
</dbReference>
<evidence type="ECO:0000313" key="8">
    <source>
        <dbReference type="Proteomes" id="UP000294947"/>
    </source>
</evidence>
<feature type="domain" description="HTH tetR-type" evidence="6">
    <location>
        <begin position="20"/>
        <end position="80"/>
    </location>
</feature>
<dbReference type="Gene3D" id="1.10.357.10">
    <property type="entry name" value="Tetracycline Repressor, domain 2"/>
    <property type="match status" value="1"/>
</dbReference>
<proteinExistence type="predicted"/>
<dbReference type="RefSeq" id="WP_132488549.1">
    <property type="nucleotide sequence ID" value="NZ_SMKW01000032.1"/>
</dbReference>
<dbReference type="PROSITE" id="PS50977">
    <property type="entry name" value="HTH_TETR_2"/>
    <property type="match status" value="1"/>
</dbReference>
<gene>
    <name evidence="7" type="ORF">E1288_23580</name>
</gene>
<keyword evidence="8" id="KW-1185">Reference proteome</keyword>
<dbReference type="InterPro" id="IPR050109">
    <property type="entry name" value="HTH-type_TetR-like_transc_reg"/>
</dbReference>
<organism evidence="7 8">
    <name type="scientific">Saccharopolyspora elongata</name>
    <dbReference type="NCBI Taxonomy" id="2530387"/>
    <lineage>
        <taxon>Bacteria</taxon>
        <taxon>Bacillati</taxon>
        <taxon>Actinomycetota</taxon>
        <taxon>Actinomycetes</taxon>
        <taxon>Pseudonocardiales</taxon>
        <taxon>Pseudonocardiaceae</taxon>
        <taxon>Saccharopolyspora</taxon>
    </lineage>
</organism>
<dbReference type="Gene3D" id="1.10.10.60">
    <property type="entry name" value="Homeodomain-like"/>
    <property type="match status" value="1"/>
</dbReference>
<dbReference type="PANTHER" id="PTHR30055">
    <property type="entry name" value="HTH-TYPE TRANSCRIPTIONAL REGULATOR RUTR"/>
    <property type="match status" value="1"/>
</dbReference>
<evidence type="ECO:0000256" key="2">
    <source>
        <dbReference type="ARBA" id="ARBA00023015"/>
    </source>
</evidence>
<feature type="DNA-binding region" description="H-T-H motif" evidence="5">
    <location>
        <begin position="43"/>
        <end position="62"/>
    </location>
</feature>
<evidence type="ECO:0000256" key="4">
    <source>
        <dbReference type="ARBA" id="ARBA00023163"/>
    </source>
</evidence>
<reference evidence="7 8" key="1">
    <citation type="submission" date="2019-03" db="EMBL/GenBank/DDBJ databases">
        <title>Draft genome sequences of novel Actinobacteria.</title>
        <authorList>
            <person name="Sahin N."/>
            <person name="Ay H."/>
            <person name="Saygin H."/>
        </authorList>
    </citation>
    <scope>NUCLEOTIDE SEQUENCE [LARGE SCALE GENOMIC DNA]</scope>
    <source>
        <strain evidence="7 8">7K502</strain>
    </source>
</reference>
<dbReference type="Pfam" id="PF02909">
    <property type="entry name" value="TetR_C_1"/>
    <property type="match status" value="1"/>
</dbReference>
<name>A0A4R4YRN4_9PSEU</name>
<dbReference type="PANTHER" id="PTHR30055:SF151">
    <property type="entry name" value="TRANSCRIPTIONAL REGULATORY PROTEIN"/>
    <property type="match status" value="1"/>
</dbReference>
<keyword evidence="2" id="KW-0805">Transcription regulation</keyword>
<evidence type="ECO:0000256" key="5">
    <source>
        <dbReference type="PROSITE-ProRule" id="PRU00335"/>
    </source>
</evidence>
<keyword evidence="3 5" id="KW-0238">DNA-binding</keyword>
<evidence type="ECO:0000256" key="1">
    <source>
        <dbReference type="ARBA" id="ARBA00022491"/>
    </source>
</evidence>
<dbReference type="InterPro" id="IPR036271">
    <property type="entry name" value="Tet_transcr_reg_TetR-rel_C_sf"/>
</dbReference>
<dbReference type="EMBL" id="SMKW01000032">
    <property type="protein sequence ID" value="TDD47935.1"/>
    <property type="molecule type" value="Genomic_DNA"/>
</dbReference>
<dbReference type="InterPro" id="IPR009057">
    <property type="entry name" value="Homeodomain-like_sf"/>
</dbReference>
<dbReference type="GO" id="GO:0046677">
    <property type="term" value="P:response to antibiotic"/>
    <property type="evidence" value="ECO:0007669"/>
    <property type="project" value="InterPro"/>
</dbReference>
<dbReference type="InterPro" id="IPR003012">
    <property type="entry name" value="Tet_transcr_reg_TetR"/>
</dbReference>
<dbReference type="SUPFAM" id="SSF48498">
    <property type="entry name" value="Tetracyclin repressor-like, C-terminal domain"/>
    <property type="match status" value="1"/>
</dbReference>
<keyword evidence="1" id="KW-0678">Repressor</keyword>
<protein>
    <submittedName>
        <fullName evidence="7">TetR/AcrR family transcriptional regulator</fullName>
    </submittedName>
</protein>
<dbReference type="Pfam" id="PF00440">
    <property type="entry name" value="TetR_N"/>
    <property type="match status" value="1"/>
</dbReference>
<dbReference type="OrthoDB" id="3214072at2"/>
<evidence type="ECO:0000256" key="3">
    <source>
        <dbReference type="ARBA" id="ARBA00023125"/>
    </source>
</evidence>
<accession>A0A4R4YRN4</accession>
<dbReference type="Proteomes" id="UP000294947">
    <property type="component" value="Unassembled WGS sequence"/>
</dbReference>
<dbReference type="GO" id="GO:0045892">
    <property type="term" value="P:negative regulation of DNA-templated transcription"/>
    <property type="evidence" value="ECO:0007669"/>
    <property type="project" value="InterPro"/>
</dbReference>
<comment type="caution">
    <text evidence="7">The sequence shown here is derived from an EMBL/GenBank/DDBJ whole genome shotgun (WGS) entry which is preliminary data.</text>
</comment>
<dbReference type="InterPro" id="IPR004111">
    <property type="entry name" value="Repressor_TetR_C"/>
</dbReference>
<evidence type="ECO:0000259" key="6">
    <source>
        <dbReference type="PROSITE" id="PS50977"/>
    </source>
</evidence>
<keyword evidence="4" id="KW-0804">Transcription</keyword>
<evidence type="ECO:0000313" key="7">
    <source>
        <dbReference type="EMBL" id="TDD47935.1"/>
    </source>
</evidence>
<sequence>MGEQVASVWFRESRPAREAPLTRSRIVAEAVALLDAEGADRLTMRRLAGRLGSGATTLYWHVDTKDDVLDLALDAVFAEVDLAPGAAGWRGELMRLLTDWRAMLLRHPWSAVLLGRRPLMGPNALACTEYLHALLVDAGLRAPELMASAYALSNYVIGCATNQVGWRTQDEPAVRRAAHEHLRGNAERYPTLAAHMDVLDADWDSSFRRGLEYLLDGITARLG</sequence>
<dbReference type="AlphaFoldDB" id="A0A4R4YRN4"/>
<dbReference type="GO" id="GO:0000976">
    <property type="term" value="F:transcription cis-regulatory region binding"/>
    <property type="evidence" value="ECO:0007669"/>
    <property type="project" value="TreeGrafter"/>
</dbReference>
<dbReference type="GO" id="GO:0003700">
    <property type="term" value="F:DNA-binding transcription factor activity"/>
    <property type="evidence" value="ECO:0007669"/>
    <property type="project" value="TreeGrafter"/>
</dbReference>
<dbReference type="PRINTS" id="PR00400">
    <property type="entry name" value="TETREPRESSOR"/>
</dbReference>
<dbReference type="SUPFAM" id="SSF46689">
    <property type="entry name" value="Homeodomain-like"/>
    <property type="match status" value="1"/>
</dbReference>